<dbReference type="EMBL" id="KI686412">
    <property type="protein sequence ID" value="ETK86280.1"/>
    <property type="molecule type" value="Genomic_DNA"/>
</dbReference>
<organism evidence="1">
    <name type="scientific">Phytophthora nicotianae</name>
    <name type="common">Potato buckeye rot agent</name>
    <name type="synonym">Phytophthora parasitica</name>
    <dbReference type="NCBI Taxonomy" id="4792"/>
    <lineage>
        <taxon>Eukaryota</taxon>
        <taxon>Sar</taxon>
        <taxon>Stramenopiles</taxon>
        <taxon>Oomycota</taxon>
        <taxon>Peronosporomycetes</taxon>
        <taxon>Peronosporales</taxon>
        <taxon>Peronosporaceae</taxon>
        <taxon>Phytophthora</taxon>
    </lineage>
</organism>
<accession>W2GVB0</accession>
<sequence length="110" mass="12808">MKVRFKPGAKPYRCKARKYPAEVSHFLDDFNDKLVELGWEYEIERVARRAQQPVRKENGEYRQKADYKPAYALIEAIVRVMPDLSGELEDVKGVLFLVFSTPLRAAGRLY</sequence>
<dbReference type="Proteomes" id="UP000053236">
    <property type="component" value="Unassembled WGS sequence"/>
</dbReference>
<protein>
    <submittedName>
        <fullName evidence="1">Uncharacterized protein</fullName>
    </submittedName>
</protein>
<gene>
    <name evidence="1" type="ORF">L915_09083</name>
</gene>
<proteinExistence type="predicted"/>
<name>W2GVB0_PHYNI</name>
<evidence type="ECO:0000313" key="1">
    <source>
        <dbReference type="EMBL" id="ETK86280.1"/>
    </source>
</evidence>
<dbReference type="AlphaFoldDB" id="W2GVB0"/>
<dbReference type="Gene3D" id="3.10.10.10">
    <property type="entry name" value="HIV Type 1 Reverse Transcriptase, subunit A, domain 1"/>
    <property type="match status" value="1"/>
</dbReference>
<reference evidence="1" key="1">
    <citation type="submission" date="2013-11" db="EMBL/GenBank/DDBJ databases">
        <title>The Genome Sequence of Phytophthora parasitica CJ02B3.</title>
        <authorList>
            <consortium name="The Broad Institute Genomics Platform"/>
            <person name="Russ C."/>
            <person name="Tyler B."/>
            <person name="Panabieres F."/>
            <person name="Shan W."/>
            <person name="Tripathy S."/>
            <person name="Grunwald N."/>
            <person name="Machado M."/>
            <person name="Johnson C.S."/>
            <person name="Arredondo F."/>
            <person name="Hong C."/>
            <person name="Coffey M."/>
            <person name="Young S.K."/>
            <person name="Zeng Q."/>
            <person name="Gargeya S."/>
            <person name="Fitzgerald M."/>
            <person name="Abouelleil A."/>
            <person name="Alvarado L."/>
            <person name="Chapman S.B."/>
            <person name="Gainer-Dewar J."/>
            <person name="Goldberg J."/>
            <person name="Griggs A."/>
            <person name="Gujja S."/>
            <person name="Hansen M."/>
            <person name="Howarth C."/>
            <person name="Imamovic A."/>
            <person name="Ireland A."/>
            <person name="Larimer J."/>
            <person name="McCowan C."/>
            <person name="Murphy C."/>
            <person name="Pearson M."/>
            <person name="Poon T.W."/>
            <person name="Priest M."/>
            <person name="Roberts A."/>
            <person name="Saif S."/>
            <person name="Shea T."/>
            <person name="Sykes S."/>
            <person name="Wortman J."/>
            <person name="Nusbaum C."/>
            <person name="Birren B."/>
        </authorList>
    </citation>
    <scope>NUCLEOTIDE SEQUENCE [LARGE SCALE GENOMIC DNA]</scope>
    <source>
        <strain evidence="1">CJ02B3</strain>
    </source>
</reference>
<dbReference type="SUPFAM" id="SSF56672">
    <property type="entry name" value="DNA/RNA polymerases"/>
    <property type="match status" value="1"/>
</dbReference>
<dbReference type="InterPro" id="IPR043502">
    <property type="entry name" value="DNA/RNA_pol_sf"/>
</dbReference>